<organism evidence="4 5">
    <name type="scientific">Lacticaseibacillus sharpeae JCM 1186 = DSM 20505</name>
    <dbReference type="NCBI Taxonomy" id="1291052"/>
    <lineage>
        <taxon>Bacteria</taxon>
        <taxon>Bacillati</taxon>
        <taxon>Bacillota</taxon>
        <taxon>Bacilli</taxon>
        <taxon>Lactobacillales</taxon>
        <taxon>Lactobacillaceae</taxon>
        <taxon>Lacticaseibacillus</taxon>
    </lineage>
</organism>
<evidence type="ECO:0000313" key="4">
    <source>
        <dbReference type="EMBL" id="KRM54697.1"/>
    </source>
</evidence>
<keyword evidence="5" id="KW-1185">Reference proteome</keyword>
<dbReference type="STRING" id="1291052.FC18_GL002110"/>
<keyword evidence="2" id="KW-1133">Transmembrane helix</keyword>
<dbReference type="GO" id="GO:0016780">
    <property type="term" value="F:phosphotransferase activity, for other substituted phosphate groups"/>
    <property type="evidence" value="ECO:0007669"/>
    <property type="project" value="TreeGrafter"/>
</dbReference>
<keyword evidence="2" id="KW-0812">Transmembrane</keyword>
<dbReference type="InterPro" id="IPR003362">
    <property type="entry name" value="Bact_transf"/>
</dbReference>
<evidence type="ECO:0000256" key="1">
    <source>
        <dbReference type="ARBA" id="ARBA00006464"/>
    </source>
</evidence>
<feature type="transmembrane region" description="Helical" evidence="2">
    <location>
        <begin position="35"/>
        <end position="56"/>
    </location>
</feature>
<dbReference type="AlphaFoldDB" id="A0A0R1ZSN3"/>
<dbReference type="Pfam" id="PF02397">
    <property type="entry name" value="Bac_transf"/>
    <property type="match status" value="1"/>
</dbReference>
<protein>
    <submittedName>
        <fullName evidence="4">Priming glycosyltransferase</fullName>
    </submittedName>
</protein>
<feature type="domain" description="Bacterial sugar transferase" evidence="3">
    <location>
        <begin position="30"/>
        <end position="218"/>
    </location>
</feature>
<gene>
    <name evidence="4" type="ORF">FC18_GL002110</name>
</gene>
<comment type="similarity">
    <text evidence="1">Belongs to the bacterial sugar transferase family.</text>
</comment>
<dbReference type="EMBL" id="AYYO01000044">
    <property type="protein sequence ID" value="KRM54697.1"/>
    <property type="molecule type" value="Genomic_DNA"/>
</dbReference>
<dbReference type="Proteomes" id="UP000051679">
    <property type="component" value="Unassembled WGS sequence"/>
</dbReference>
<dbReference type="PANTHER" id="PTHR30576">
    <property type="entry name" value="COLANIC BIOSYNTHESIS UDP-GLUCOSE LIPID CARRIER TRANSFERASE"/>
    <property type="match status" value="1"/>
</dbReference>
<keyword evidence="2" id="KW-0472">Membrane</keyword>
<sequence>MMDQNINLHVKARRPRAHAENLSSVYLVGKRIFDILASAAGLIILAIPFLIIGIIIKLDDPKGGVFYSQIRLGKDGKEFRMWKFRSMVSNADQLVDKLMEQNEIEGAMFKIKDDPRITRIGAFIRKYSIDELPQLFNILNGDMSLVGPRPPLPREVADYTEYDKQRLAVIPGATGLWQVSGRSDVGFDEMVDLDIEYINTASWWNDIKILFRTVYIVIRPNGAY</sequence>
<accession>A0A0R1ZSN3</accession>
<comment type="caution">
    <text evidence="4">The sequence shown here is derived from an EMBL/GenBank/DDBJ whole genome shotgun (WGS) entry which is preliminary data.</text>
</comment>
<evidence type="ECO:0000313" key="5">
    <source>
        <dbReference type="Proteomes" id="UP000051679"/>
    </source>
</evidence>
<evidence type="ECO:0000259" key="3">
    <source>
        <dbReference type="Pfam" id="PF02397"/>
    </source>
</evidence>
<proteinExistence type="inferred from homology"/>
<name>A0A0R1ZSN3_9LACO</name>
<keyword evidence="4" id="KW-0808">Transferase</keyword>
<reference evidence="4 5" key="1">
    <citation type="journal article" date="2015" name="Genome Announc.">
        <title>Expanding the biotechnology potential of lactobacilli through comparative genomics of 213 strains and associated genera.</title>
        <authorList>
            <person name="Sun Z."/>
            <person name="Harris H.M."/>
            <person name="McCann A."/>
            <person name="Guo C."/>
            <person name="Argimon S."/>
            <person name="Zhang W."/>
            <person name="Yang X."/>
            <person name="Jeffery I.B."/>
            <person name="Cooney J.C."/>
            <person name="Kagawa T.F."/>
            <person name="Liu W."/>
            <person name="Song Y."/>
            <person name="Salvetti E."/>
            <person name="Wrobel A."/>
            <person name="Rasinkangas P."/>
            <person name="Parkhill J."/>
            <person name="Rea M.C."/>
            <person name="O'Sullivan O."/>
            <person name="Ritari J."/>
            <person name="Douillard F.P."/>
            <person name="Paul Ross R."/>
            <person name="Yang R."/>
            <person name="Briner A.E."/>
            <person name="Felis G.E."/>
            <person name="de Vos W.M."/>
            <person name="Barrangou R."/>
            <person name="Klaenhammer T.R."/>
            <person name="Caufield P.W."/>
            <person name="Cui Y."/>
            <person name="Zhang H."/>
            <person name="O'Toole P.W."/>
        </authorList>
    </citation>
    <scope>NUCLEOTIDE SEQUENCE [LARGE SCALE GENOMIC DNA]</scope>
    <source>
        <strain evidence="4 5">DSM 20505</strain>
    </source>
</reference>
<evidence type="ECO:0000256" key="2">
    <source>
        <dbReference type="SAM" id="Phobius"/>
    </source>
</evidence>
<dbReference type="PATRIC" id="fig|1291052.5.peg.2173"/>
<dbReference type="PANTHER" id="PTHR30576:SF10">
    <property type="entry name" value="SLL5057 PROTEIN"/>
    <property type="match status" value="1"/>
</dbReference>